<feature type="transmembrane region" description="Helical" evidence="5">
    <location>
        <begin position="163"/>
        <end position="182"/>
    </location>
</feature>
<evidence type="ECO:0000256" key="4">
    <source>
        <dbReference type="ARBA" id="ARBA00023136"/>
    </source>
</evidence>
<dbReference type="SUPFAM" id="SSF103473">
    <property type="entry name" value="MFS general substrate transporter"/>
    <property type="match status" value="1"/>
</dbReference>
<accession>A0A6G9Z3P3</accession>
<gene>
    <name evidence="7" type="ORF">F6W96_19200</name>
</gene>
<dbReference type="Proteomes" id="UP000500953">
    <property type="component" value="Chromosome"/>
</dbReference>
<dbReference type="CDD" id="cd17365">
    <property type="entry name" value="MFS_PcaK_like"/>
    <property type="match status" value="1"/>
</dbReference>
<dbReference type="GO" id="GO:0005886">
    <property type="term" value="C:plasma membrane"/>
    <property type="evidence" value="ECO:0007669"/>
    <property type="project" value="UniProtKB-SubCell"/>
</dbReference>
<name>A0A6G9Z3P3_9NOCA</name>
<feature type="transmembrane region" description="Helical" evidence="5">
    <location>
        <begin position="367"/>
        <end position="386"/>
    </location>
</feature>
<feature type="transmembrane region" description="Helical" evidence="5">
    <location>
        <begin position="207"/>
        <end position="228"/>
    </location>
</feature>
<dbReference type="PROSITE" id="PS00217">
    <property type="entry name" value="SUGAR_TRANSPORT_2"/>
    <property type="match status" value="1"/>
</dbReference>
<dbReference type="InterPro" id="IPR036259">
    <property type="entry name" value="MFS_trans_sf"/>
</dbReference>
<feature type="transmembrane region" description="Helical" evidence="5">
    <location>
        <begin position="43"/>
        <end position="64"/>
    </location>
</feature>
<evidence type="ECO:0000313" key="7">
    <source>
        <dbReference type="EMBL" id="QIS20102.1"/>
    </source>
</evidence>
<protein>
    <submittedName>
        <fullName evidence="7">MFS transporter</fullName>
    </submittedName>
</protein>
<organism evidence="7 8">
    <name type="scientific">Nocardia terpenica</name>
    <dbReference type="NCBI Taxonomy" id="455432"/>
    <lineage>
        <taxon>Bacteria</taxon>
        <taxon>Bacillati</taxon>
        <taxon>Actinomycetota</taxon>
        <taxon>Actinomycetes</taxon>
        <taxon>Mycobacteriales</taxon>
        <taxon>Nocardiaceae</taxon>
        <taxon>Nocardia</taxon>
    </lineage>
</organism>
<dbReference type="InterPro" id="IPR020846">
    <property type="entry name" value="MFS_dom"/>
</dbReference>
<feature type="transmembrane region" description="Helical" evidence="5">
    <location>
        <begin position="76"/>
        <end position="95"/>
    </location>
</feature>
<sequence>MRNLPSWPAVLCWLTVLLEGYDLVVLGAVIPTLIEHRHLGFTAAGATFAATISLVGVAIGAAGSGPLADRFGRRRVLLTSIAVFSVFTMVVPLAGSTTLFGAVRLLAGIGMGAGLPTALTLAAERMPVSRRAFASTITMTGYHTGAVVASVLALRLIPHWQPLFYLGGGAGLVLVPVLWARLPESEAYLAGRAQPQRIRFTVLLDRAYVRVTLGVWVGSFMGLLLVYGLNTWLPKLMRDAGYNMSTSLSLLLVLNIGAVVGLLVAGVLADRRGTKQTILVWFGAATVLLALLSVKVSNSLLLDALVFVTGVFVFSAQVLVYAYVTQVYPAQVRATALGLASSVGRLGAIFGPTITGWLVVAGAVVPWGFYFFAAVAAVGLLGMAVVPRLDVHRGSPPGAMDFTTADPAKGYAV</sequence>
<evidence type="ECO:0000256" key="5">
    <source>
        <dbReference type="SAM" id="Phobius"/>
    </source>
</evidence>
<dbReference type="PANTHER" id="PTHR23508:SF10">
    <property type="entry name" value="CARBOXYLIC ACID TRANSPORTER PROTEIN HOMOLOG"/>
    <property type="match status" value="1"/>
</dbReference>
<feature type="transmembrane region" description="Helical" evidence="5">
    <location>
        <begin position="133"/>
        <end position="157"/>
    </location>
</feature>
<proteinExistence type="predicted"/>
<dbReference type="AlphaFoldDB" id="A0A6G9Z3P3"/>
<dbReference type="GO" id="GO:0046943">
    <property type="term" value="F:carboxylic acid transmembrane transporter activity"/>
    <property type="evidence" value="ECO:0007669"/>
    <property type="project" value="TreeGrafter"/>
</dbReference>
<dbReference type="RefSeq" id="WP_167487459.1">
    <property type="nucleotide sequence ID" value="NZ_CP046173.1"/>
</dbReference>
<keyword evidence="4 5" id="KW-0472">Membrane</keyword>
<feature type="transmembrane region" description="Helical" evidence="5">
    <location>
        <begin position="300"/>
        <end position="324"/>
    </location>
</feature>
<evidence type="ECO:0000256" key="1">
    <source>
        <dbReference type="ARBA" id="ARBA00004651"/>
    </source>
</evidence>
<feature type="transmembrane region" description="Helical" evidence="5">
    <location>
        <begin position="278"/>
        <end position="294"/>
    </location>
</feature>
<reference evidence="7 8" key="1">
    <citation type="journal article" date="2019" name="ACS Chem. Biol.">
        <title>Identification and Mobilization of a Cryptic Antibiotic Biosynthesis Gene Locus from a Human-Pathogenic Nocardia Isolate.</title>
        <authorList>
            <person name="Herisse M."/>
            <person name="Ishida K."/>
            <person name="Porter J.L."/>
            <person name="Howden B."/>
            <person name="Hertweck C."/>
            <person name="Stinear T.P."/>
            <person name="Pidot S.J."/>
        </authorList>
    </citation>
    <scope>NUCLEOTIDE SEQUENCE [LARGE SCALE GENOMIC DNA]</scope>
    <source>
        <strain evidence="7 8">AUSMDU00012715</strain>
    </source>
</reference>
<keyword evidence="3 5" id="KW-1133">Transmembrane helix</keyword>
<dbReference type="PROSITE" id="PS00216">
    <property type="entry name" value="SUGAR_TRANSPORT_1"/>
    <property type="match status" value="1"/>
</dbReference>
<dbReference type="Pfam" id="PF07690">
    <property type="entry name" value="MFS_1"/>
    <property type="match status" value="1"/>
</dbReference>
<keyword evidence="2 5" id="KW-0812">Transmembrane</keyword>
<evidence type="ECO:0000256" key="2">
    <source>
        <dbReference type="ARBA" id="ARBA00022692"/>
    </source>
</evidence>
<feature type="transmembrane region" description="Helical" evidence="5">
    <location>
        <begin position="248"/>
        <end position="269"/>
    </location>
</feature>
<comment type="subcellular location">
    <subcellularLocation>
        <location evidence="1">Cell membrane</location>
        <topology evidence="1">Multi-pass membrane protein</topology>
    </subcellularLocation>
</comment>
<dbReference type="InterPro" id="IPR005829">
    <property type="entry name" value="Sugar_transporter_CS"/>
</dbReference>
<evidence type="ECO:0000256" key="3">
    <source>
        <dbReference type="ARBA" id="ARBA00022989"/>
    </source>
</evidence>
<feature type="transmembrane region" description="Helical" evidence="5">
    <location>
        <begin position="336"/>
        <end position="361"/>
    </location>
</feature>
<dbReference type="Gene3D" id="1.20.1250.20">
    <property type="entry name" value="MFS general substrate transporter like domains"/>
    <property type="match status" value="2"/>
</dbReference>
<evidence type="ECO:0000259" key="6">
    <source>
        <dbReference type="PROSITE" id="PS50850"/>
    </source>
</evidence>
<dbReference type="InterPro" id="IPR011701">
    <property type="entry name" value="MFS"/>
</dbReference>
<feature type="domain" description="Major facilitator superfamily (MFS) profile" evidence="6">
    <location>
        <begin position="8"/>
        <end position="391"/>
    </location>
</feature>
<feature type="transmembrane region" description="Helical" evidence="5">
    <location>
        <begin position="101"/>
        <end position="121"/>
    </location>
</feature>
<dbReference type="PROSITE" id="PS50850">
    <property type="entry name" value="MFS"/>
    <property type="match status" value="1"/>
</dbReference>
<dbReference type="PANTHER" id="PTHR23508">
    <property type="entry name" value="CARBOXYLIC ACID TRANSPORTER PROTEIN HOMOLOG"/>
    <property type="match status" value="1"/>
</dbReference>
<evidence type="ECO:0000313" key="8">
    <source>
        <dbReference type="Proteomes" id="UP000500953"/>
    </source>
</evidence>
<dbReference type="EMBL" id="CP046173">
    <property type="protein sequence ID" value="QIS20102.1"/>
    <property type="molecule type" value="Genomic_DNA"/>
</dbReference>